<dbReference type="Proteomes" id="UP000001396">
    <property type="component" value="Unassembled WGS sequence"/>
</dbReference>
<dbReference type="AlphaFoldDB" id="D3AXQ5"/>
<proteinExistence type="predicted"/>
<dbReference type="EMBL" id="ADBJ01000004">
    <property type="protein sequence ID" value="EFA85732.1"/>
    <property type="molecule type" value="Genomic_DNA"/>
</dbReference>
<gene>
    <name evidence="1" type="ORF">PPL_00962</name>
</gene>
<protein>
    <submittedName>
        <fullName evidence="1">Uncharacterized protein</fullName>
    </submittedName>
</protein>
<accession>D3AXQ5</accession>
<dbReference type="GeneID" id="31356492"/>
<sequence length="304" mass="35281">MVKPTTTTKSLDGSPRATFNFVVYCIRFVKERLLLSSLVSFISDMVFKFNIKEKIEEDKEFNFFIEICHYSLKLIYSTYIFDIEINFLSIKTNYKMDHRFKVDEELVPFLEPNNYNNNCQATKYDAFASTIFYFVKVHQIKEIAIIDAAHVVVRRVDSFIENYGRLDYLNIGDGVAIVQTNFTPTYDNGSKLEVVVLETIYCPNSFMDTVILKEGLGIEVVKVNSTTYRTTIYFSFSDKPEIYFDCYLPIEDTKIYTGGWIKVVSRYGEHYMSAAPTLLKLNSDKLLDKMKINKILILKPINSD</sequence>
<evidence type="ECO:0000313" key="2">
    <source>
        <dbReference type="Proteomes" id="UP000001396"/>
    </source>
</evidence>
<comment type="caution">
    <text evidence="1">The sequence shown here is derived from an EMBL/GenBank/DDBJ whole genome shotgun (WGS) entry which is preliminary data.</text>
</comment>
<organism evidence="1 2">
    <name type="scientific">Heterostelium pallidum (strain ATCC 26659 / Pp 5 / PN500)</name>
    <name type="common">Cellular slime mold</name>
    <name type="synonym">Polysphondylium pallidum</name>
    <dbReference type="NCBI Taxonomy" id="670386"/>
    <lineage>
        <taxon>Eukaryota</taxon>
        <taxon>Amoebozoa</taxon>
        <taxon>Evosea</taxon>
        <taxon>Eumycetozoa</taxon>
        <taxon>Dictyostelia</taxon>
        <taxon>Acytosteliales</taxon>
        <taxon>Acytosteliaceae</taxon>
        <taxon>Heterostelium</taxon>
    </lineage>
</organism>
<dbReference type="InParanoid" id="D3AXQ5"/>
<reference evidence="1 2" key="1">
    <citation type="journal article" date="2011" name="Genome Res.">
        <title>Phylogeny-wide analysis of social amoeba genomes highlights ancient origins for complex intercellular communication.</title>
        <authorList>
            <person name="Heidel A.J."/>
            <person name="Lawal H.M."/>
            <person name="Felder M."/>
            <person name="Schilde C."/>
            <person name="Helps N.R."/>
            <person name="Tunggal B."/>
            <person name="Rivero F."/>
            <person name="John U."/>
            <person name="Schleicher M."/>
            <person name="Eichinger L."/>
            <person name="Platzer M."/>
            <person name="Noegel A.A."/>
            <person name="Schaap P."/>
            <person name="Gloeckner G."/>
        </authorList>
    </citation>
    <scope>NUCLEOTIDE SEQUENCE [LARGE SCALE GENOMIC DNA]</scope>
    <source>
        <strain evidence="2">ATCC 26659 / Pp 5 / PN500</strain>
    </source>
</reference>
<name>D3AXQ5_HETP5</name>
<evidence type="ECO:0000313" key="1">
    <source>
        <dbReference type="EMBL" id="EFA85732.1"/>
    </source>
</evidence>
<dbReference type="RefSeq" id="XP_020437838.1">
    <property type="nucleotide sequence ID" value="XM_020571980.1"/>
</dbReference>
<keyword evidence="2" id="KW-1185">Reference proteome</keyword>